<feature type="compositionally biased region" description="Pro residues" evidence="1">
    <location>
        <begin position="234"/>
        <end position="244"/>
    </location>
</feature>
<name>A0A511MAG5_9NOCA</name>
<evidence type="ECO:0000256" key="1">
    <source>
        <dbReference type="SAM" id="MobiDB-lite"/>
    </source>
</evidence>
<feature type="compositionally biased region" description="Basic and acidic residues" evidence="1">
    <location>
        <begin position="147"/>
        <end position="160"/>
    </location>
</feature>
<organism evidence="2 3">
    <name type="scientific">Nocardia ninae NBRC 108245</name>
    <dbReference type="NCBI Taxonomy" id="1210091"/>
    <lineage>
        <taxon>Bacteria</taxon>
        <taxon>Bacillati</taxon>
        <taxon>Actinomycetota</taxon>
        <taxon>Actinomycetes</taxon>
        <taxon>Mycobacteriales</taxon>
        <taxon>Nocardiaceae</taxon>
        <taxon>Nocardia</taxon>
    </lineage>
</organism>
<feature type="region of interest" description="Disordered" evidence="1">
    <location>
        <begin position="128"/>
        <end position="402"/>
    </location>
</feature>
<keyword evidence="3" id="KW-1185">Reference proteome</keyword>
<gene>
    <name evidence="2" type="ORF">NN4_12550</name>
</gene>
<dbReference type="OrthoDB" id="4560721at2"/>
<feature type="compositionally biased region" description="Gly residues" evidence="1">
    <location>
        <begin position="353"/>
        <end position="363"/>
    </location>
</feature>
<proteinExistence type="predicted"/>
<dbReference type="Proteomes" id="UP000321424">
    <property type="component" value="Unassembled WGS sequence"/>
</dbReference>
<feature type="compositionally biased region" description="Gly residues" evidence="1">
    <location>
        <begin position="175"/>
        <end position="211"/>
    </location>
</feature>
<comment type="caution">
    <text evidence="2">The sequence shown here is derived from an EMBL/GenBank/DDBJ whole genome shotgun (WGS) entry which is preliminary data.</text>
</comment>
<dbReference type="EMBL" id="BJXA01000005">
    <property type="protein sequence ID" value="GEM36736.1"/>
    <property type="molecule type" value="Genomic_DNA"/>
</dbReference>
<feature type="compositionally biased region" description="Gly residues" evidence="1">
    <location>
        <begin position="296"/>
        <end position="308"/>
    </location>
</feature>
<reference evidence="2 3" key="1">
    <citation type="submission" date="2019-07" db="EMBL/GenBank/DDBJ databases">
        <title>Whole genome shotgun sequence of Nocardia ninae NBRC 108245.</title>
        <authorList>
            <person name="Hosoyama A."/>
            <person name="Uohara A."/>
            <person name="Ohji S."/>
            <person name="Ichikawa N."/>
        </authorList>
    </citation>
    <scope>NUCLEOTIDE SEQUENCE [LARGE SCALE GENOMIC DNA]</scope>
    <source>
        <strain evidence="2 3">NBRC 108245</strain>
    </source>
</reference>
<evidence type="ECO:0000313" key="3">
    <source>
        <dbReference type="Proteomes" id="UP000321424"/>
    </source>
</evidence>
<evidence type="ECO:0000313" key="2">
    <source>
        <dbReference type="EMBL" id="GEM36736.1"/>
    </source>
</evidence>
<feature type="compositionally biased region" description="Pro residues" evidence="1">
    <location>
        <begin position="164"/>
        <end position="174"/>
    </location>
</feature>
<dbReference type="AlphaFoldDB" id="A0A511MAG5"/>
<protein>
    <submittedName>
        <fullName evidence="2">Uncharacterized protein</fullName>
    </submittedName>
</protein>
<dbReference type="RefSeq" id="WP_147128973.1">
    <property type="nucleotide sequence ID" value="NZ_BJXA01000005.1"/>
</dbReference>
<accession>A0A511MAG5</accession>
<sequence length="402" mass="40199">MASQSNNGRTVRVDPEALIDKGKKLAELPSLPNGLFEILAKLNNNLQSLGEPWGDDKMGKQFAEGDQGYLKSKDTLVGNASTGPDAKGAVPVYGQLLVNYGRTIEEAGKVFGNGDDLFAEWILKNYIDEDASGDPGPYKGPLSSDPNRNKDEKDNQDDGKNGPTGPPTPPPPPGGHQGSGGGPETKTGGGPGPGALGSGPGPGGSNAGGPNIGDVTGPPVANMSSSGMTGPNSPHIPGPGPGPGNPKDVLGGIPSNAKNFGLESGLAGGVPGVLGPNAYKPAIDPVTGAPVDKSGSQGGKGGGPGGTLGNPMLRSTSAFDGEKLAGKNGQGGPQTRAGMPGTGIPPGMPGGMPPGSGQGGASGDGKEKRRERRKSSPQVDEQSEAPDPGDPWQRSGWRTGDR</sequence>